<evidence type="ECO:0000256" key="1">
    <source>
        <dbReference type="ARBA" id="ARBA00022679"/>
    </source>
</evidence>
<dbReference type="Pfam" id="PF19279">
    <property type="entry name" value="YegS_C"/>
    <property type="match status" value="1"/>
</dbReference>
<dbReference type="Proteomes" id="UP000281028">
    <property type="component" value="Unassembled WGS sequence"/>
</dbReference>
<keyword evidence="1" id="KW-0808">Transferase</keyword>
<dbReference type="GO" id="GO:0005524">
    <property type="term" value="F:ATP binding"/>
    <property type="evidence" value="ECO:0007669"/>
    <property type="project" value="UniProtKB-KW"/>
</dbReference>
<dbReference type="PROSITE" id="PS50146">
    <property type="entry name" value="DAGK"/>
    <property type="match status" value="1"/>
</dbReference>
<dbReference type="InterPro" id="IPR016064">
    <property type="entry name" value="NAD/diacylglycerol_kinase_sf"/>
</dbReference>
<dbReference type="InterPro" id="IPR045540">
    <property type="entry name" value="YegS/DAGK_C"/>
</dbReference>
<keyword evidence="4" id="KW-0067">ATP-binding</keyword>
<dbReference type="AlphaFoldDB" id="A0A3S1B3Q0"/>
<keyword evidence="2" id="KW-0547">Nucleotide-binding</keyword>
<gene>
    <name evidence="5" type="ORF">ECE50_007290</name>
</gene>
<dbReference type="Gene3D" id="3.40.50.10330">
    <property type="entry name" value="Probable inorganic polyphosphate/atp-NAD kinase, domain 1"/>
    <property type="match status" value="1"/>
</dbReference>
<dbReference type="EMBL" id="RIAR02000001">
    <property type="protein sequence ID" value="NSL86628.1"/>
    <property type="molecule type" value="Genomic_DNA"/>
</dbReference>
<dbReference type="PANTHER" id="PTHR12358">
    <property type="entry name" value="SPHINGOSINE KINASE"/>
    <property type="match status" value="1"/>
</dbReference>
<evidence type="ECO:0000313" key="5">
    <source>
        <dbReference type="EMBL" id="NSL86628.1"/>
    </source>
</evidence>
<reference evidence="5" key="1">
    <citation type="submission" date="2020-05" db="EMBL/GenBank/DDBJ databases">
        <title>Chitinophaga laudate sp. nov., isolated from a tropical peat swamp.</title>
        <authorList>
            <person name="Goh C.B.S."/>
            <person name="Lee M.S."/>
            <person name="Parimannan S."/>
            <person name="Pasbakhsh P."/>
            <person name="Yule C.M."/>
            <person name="Rajandas H."/>
            <person name="Loke S."/>
            <person name="Croft L."/>
            <person name="Tan J.B.L."/>
        </authorList>
    </citation>
    <scope>NUCLEOTIDE SEQUENCE</scope>
    <source>
        <strain evidence="5">Mgbs1</strain>
    </source>
</reference>
<comment type="caution">
    <text evidence="5">The sequence shown here is derived from an EMBL/GenBank/DDBJ whole genome shotgun (WGS) entry which is preliminary data.</text>
</comment>
<dbReference type="Gene3D" id="2.60.200.40">
    <property type="match status" value="1"/>
</dbReference>
<dbReference type="InterPro" id="IPR050187">
    <property type="entry name" value="Lipid_Phosphate_FormReg"/>
</dbReference>
<proteinExistence type="predicted"/>
<dbReference type="SMART" id="SM00046">
    <property type="entry name" value="DAGKc"/>
    <property type="match status" value="1"/>
</dbReference>
<dbReference type="PANTHER" id="PTHR12358:SF54">
    <property type="entry name" value="SPHINGOSINE KINASE RELATED PROTEIN"/>
    <property type="match status" value="1"/>
</dbReference>
<keyword evidence="3 5" id="KW-0418">Kinase</keyword>
<organism evidence="5 6">
    <name type="scientific">Chitinophaga solisilvae</name>
    <dbReference type="NCBI Taxonomy" id="1233460"/>
    <lineage>
        <taxon>Bacteria</taxon>
        <taxon>Pseudomonadati</taxon>
        <taxon>Bacteroidota</taxon>
        <taxon>Chitinophagia</taxon>
        <taxon>Chitinophagales</taxon>
        <taxon>Chitinophagaceae</taxon>
        <taxon>Chitinophaga</taxon>
    </lineage>
</organism>
<dbReference type="Pfam" id="PF00781">
    <property type="entry name" value="DAGK_cat"/>
    <property type="match status" value="1"/>
</dbReference>
<dbReference type="InterPro" id="IPR017438">
    <property type="entry name" value="ATP-NAD_kinase_N"/>
</dbReference>
<keyword evidence="6" id="KW-1185">Reference proteome</keyword>
<dbReference type="GO" id="GO:0016301">
    <property type="term" value="F:kinase activity"/>
    <property type="evidence" value="ECO:0007669"/>
    <property type="project" value="UniProtKB-KW"/>
</dbReference>
<dbReference type="OrthoDB" id="9786026at2"/>
<protein>
    <submittedName>
        <fullName evidence="5">Diacylglycerol kinase family lipid kinase</fullName>
    </submittedName>
</protein>
<sequence length="297" mass="32861">MIKKIRLLFIINPASGKNRKIAPQEVVQRYFADKPANEITLFILTGDVKKDVAEITALIQQRGWNGVVAAGGDGTVKLVAGCLLYTDIPLGILPAGSANGMARDLCLPENWEAALQVIADGVVKHIDVISINGREISVHLSDIGLNALLVKYFERSGVRGMLGYARVAFKTFYYRQQFAVVIDNGAEEVRRNAFMIVLANAGRYGTGACINPESDLSDGIFEVVLIKQLSLIETLKMMFSHRPFNPRKTEIIRARKAHIYTRRKAEFQIDGEYIGKVNDINAEILPRALVVYVTAGR</sequence>
<evidence type="ECO:0000256" key="2">
    <source>
        <dbReference type="ARBA" id="ARBA00022741"/>
    </source>
</evidence>
<name>A0A3S1B3Q0_9BACT</name>
<evidence type="ECO:0000256" key="4">
    <source>
        <dbReference type="ARBA" id="ARBA00022840"/>
    </source>
</evidence>
<dbReference type="InterPro" id="IPR001206">
    <property type="entry name" value="Diacylglycerol_kinase_cat_dom"/>
</dbReference>
<accession>A0A3S1B3Q0</accession>
<evidence type="ECO:0000256" key="3">
    <source>
        <dbReference type="ARBA" id="ARBA00022777"/>
    </source>
</evidence>
<evidence type="ECO:0000313" key="6">
    <source>
        <dbReference type="Proteomes" id="UP000281028"/>
    </source>
</evidence>
<dbReference type="SUPFAM" id="SSF111331">
    <property type="entry name" value="NAD kinase/diacylglycerol kinase-like"/>
    <property type="match status" value="1"/>
</dbReference>